<comment type="cofactor">
    <cofactor evidence="1 6">
        <name>pyridoxal 5'-phosphate</name>
        <dbReference type="ChEBI" id="CHEBI:597326"/>
    </cofactor>
</comment>
<keyword evidence="5" id="KW-0663">Pyridoxal phosphate</keyword>
<dbReference type="EMBL" id="SOHA01000028">
    <property type="protein sequence ID" value="TFD29665.1"/>
    <property type="molecule type" value="Genomic_DNA"/>
</dbReference>
<protein>
    <recommendedName>
        <fullName evidence="6">Aminotransferase</fullName>
        <ecNumber evidence="6">2.6.1.-</ecNumber>
    </recommendedName>
</protein>
<dbReference type="InterPro" id="IPR015424">
    <property type="entry name" value="PyrdxlP-dep_Trfase"/>
</dbReference>
<dbReference type="AlphaFoldDB" id="A0A4Y8JUZ0"/>
<comment type="caution">
    <text evidence="9">The sequence shown here is derived from an EMBL/GenBank/DDBJ whole genome shotgun (WGS) entry which is preliminary data.</text>
</comment>
<evidence type="ECO:0000259" key="8">
    <source>
        <dbReference type="Pfam" id="PF00155"/>
    </source>
</evidence>
<dbReference type="PROSITE" id="PS00105">
    <property type="entry name" value="AA_TRANSFER_CLASS_1"/>
    <property type="match status" value="1"/>
</dbReference>
<keyword evidence="3 6" id="KW-0032">Aminotransferase</keyword>
<dbReference type="PANTHER" id="PTHR46383">
    <property type="entry name" value="ASPARTATE AMINOTRANSFERASE"/>
    <property type="match status" value="1"/>
</dbReference>
<organism evidence="9 10">
    <name type="scientific">Cryobacterium cryoconiti</name>
    <dbReference type="NCBI Taxonomy" id="1259239"/>
    <lineage>
        <taxon>Bacteria</taxon>
        <taxon>Bacillati</taxon>
        <taxon>Actinomycetota</taxon>
        <taxon>Actinomycetes</taxon>
        <taxon>Micrococcales</taxon>
        <taxon>Microbacteriaceae</taxon>
        <taxon>Cryobacterium</taxon>
    </lineage>
</organism>
<reference evidence="9 10" key="1">
    <citation type="submission" date="2019-03" db="EMBL/GenBank/DDBJ databases">
        <title>Genomics of glacier-inhabiting Cryobacterium strains.</title>
        <authorList>
            <person name="Liu Q."/>
            <person name="Xin Y.-H."/>
        </authorList>
    </citation>
    <scope>NUCLEOTIDE SEQUENCE [LARGE SCALE GENOMIC DNA]</scope>
    <source>
        <strain evidence="9 10">TMT1-51</strain>
    </source>
</reference>
<dbReference type="SUPFAM" id="SSF53383">
    <property type="entry name" value="PLP-dependent transferases"/>
    <property type="match status" value="1"/>
</dbReference>
<evidence type="ECO:0000256" key="7">
    <source>
        <dbReference type="SAM" id="MobiDB-lite"/>
    </source>
</evidence>
<dbReference type="InterPro" id="IPR015422">
    <property type="entry name" value="PyrdxlP-dep_Trfase_small"/>
</dbReference>
<dbReference type="Gene3D" id="3.90.1150.10">
    <property type="entry name" value="Aspartate Aminotransferase, domain 1"/>
    <property type="match status" value="1"/>
</dbReference>
<dbReference type="Pfam" id="PF00155">
    <property type="entry name" value="Aminotran_1_2"/>
    <property type="match status" value="1"/>
</dbReference>
<dbReference type="GO" id="GO:0008483">
    <property type="term" value="F:transaminase activity"/>
    <property type="evidence" value="ECO:0007669"/>
    <property type="project" value="UniProtKB-KW"/>
</dbReference>
<keyword evidence="4 6" id="KW-0808">Transferase</keyword>
<accession>A0A4Y8JUZ0</accession>
<dbReference type="InterPro" id="IPR015421">
    <property type="entry name" value="PyrdxlP-dep_Trfase_major"/>
</dbReference>
<name>A0A4Y8JUZ0_9MICO</name>
<dbReference type="InterPro" id="IPR050596">
    <property type="entry name" value="AspAT/PAT-like"/>
</dbReference>
<feature type="compositionally biased region" description="Polar residues" evidence="7">
    <location>
        <begin position="25"/>
        <end position="35"/>
    </location>
</feature>
<comment type="similarity">
    <text evidence="2 6">Belongs to the class-I pyridoxal-phosphate-dependent aminotransferase family.</text>
</comment>
<evidence type="ECO:0000313" key="9">
    <source>
        <dbReference type="EMBL" id="TFD29665.1"/>
    </source>
</evidence>
<dbReference type="PANTHER" id="PTHR46383:SF1">
    <property type="entry name" value="ASPARTATE AMINOTRANSFERASE"/>
    <property type="match status" value="1"/>
</dbReference>
<dbReference type="OrthoDB" id="9763453at2"/>
<dbReference type="EC" id="2.6.1.-" evidence="6"/>
<evidence type="ECO:0000256" key="6">
    <source>
        <dbReference type="RuleBase" id="RU000481"/>
    </source>
</evidence>
<gene>
    <name evidence="9" type="ORF">E3T49_09625</name>
</gene>
<dbReference type="Gene3D" id="3.40.640.10">
    <property type="entry name" value="Type I PLP-dependent aspartate aminotransferase-like (Major domain)"/>
    <property type="match status" value="1"/>
</dbReference>
<dbReference type="GO" id="GO:0030170">
    <property type="term" value="F:pyridoxal phosphate binding"/>
    <property type="evidence" value="ECO:0007669"/>
    <property type="project" value="InterPro"/>
</dbReference>
<evidence type="ECO:0000256" key="1">
    <source>
        <dbReference type="ARBA" id="ARBA00001933"/>
    </source>
</evidence>
<evidence type="ECO:0000256" key="5">
    <source>
        <dbReference type="ARBA" id="ARBA00022898"/>
    </source>
</evidence>
<dbReference type="FunFam" id="3.40.640.10:FF:000033">
    <property type="entry name" value="Aspartate aminotransferase"/>
    <property type="match status" value="1"/>
</dbReference>
<evidence type="ECO:0000256" key="2">
    <source>
        <dbReference type="ARBA" id="ARBA00007441"/>
    </source>
</evidence>
<feature type="compositionally biased region" description="Polar residues" evidence="7">
    <location>
        <begin position="1"/>
        <end position="18"/>
    </location>
</feature>
<proteinExistence type="inferred from homology"/>
<feature type="domain" description="Aminotransferase class I/classII large" evidence="8">
    <location>
        <begin position="93"/>
        <end position="447"/>
    </location>
</feature>
<evidence type="ECO:0000256" key="4">
    <source>
        <dbReference type="ARBA" id="ARBA00022679"/>
    </source>
</evidence>
<dbReference type="InterPro" id="IPR004839">
    <property type="entry name" value="Aminotransferase_I/II_large"/>
</dbReference>
<dbReference type="InterPro" id="IPR004838">
    <property type="entry name" value="NHTrfase_class1_PyrdxlP-BS"/>
</dbReference>
<keyword evidence="10" id="KW-1185">Reference proteome</keyword>
<dbReference type="GO" id="GO:0006520">
    <property type="term" value="P:amino acid metabolic process"/>
    <property type="evidence" value="ECO:0007669"/>
    <property type="project" value="InterPro"/>
</dbReference>
<evidence type="ECO:0000256" key="3">
    <source>
        <dbReference type="ARBA" id="ARBA00022576"/>
    </source>
</evidence>
<dbReference type="CDD" id="cd00609">
    <property type="entry name" value="AAT_like"/>
    <property type="match status" value="1"/>
</dbReference>
<feature type="region of interest" description="Disordered" evidence="7">
    <location>
        <begin position="1"/>
        <end position="52"/>
    </location>
</feature>
<evidence type="ECO:0000313" key="10">
    <source>
        <dbReference type="Proteomes" id="UP000297472"/>
    </source>
</evidence>
<dbReference type="Proteomes" id="UP000297472">
    <property type="component" value="Unassembled WGS sequence"/>
</dbReference>
<sequence>MERIQTTSSCTLPENEPQSGRKKAWQNSITSSSLGHGTATVKLGQPHQSEDAPYARSVAHELKRISTRIGSIAESATLKVDGKAKSLQAAGRPVISFAAGEPDFPTPEHIVEAALVAVRDPKNHRYTPAAGLPDLREAIAAKTLRDSGLQISPSQVVVTNGGKQAVYQAFATLLDPGDEVLVPTPYWTTYPESIRLAGGVQVDVFAGSDQNYLVTVEQLEAALTPRTKVLLFVSPSNPTGSVYSPEQTKAIGDWAEEHGLWIISDEIYQNLTYDGVRATSIVEAVPALADRTILVNGVAKTYAMTGWRLGWMVGPQDAMKAAANLQSHLSSNVSNISQRAGIAALNGPQDAAIAMRDAFDRRRQVIVAELNKIPGIVAPTPQGAFYVYPDVTGLLGRTWGGVTPTTSLELADLILDQAEVAVVPGEAFGPSGYLRFSYALGDAALLEGVQRLQRLFA</sequence>